<protein>
    <submittedName>
        <fullName evidence="1">DNA phosphorothioation-associated protein 4</fullName>
    </submittedName>
</protein>
<dbReference type="InterPro" id="IPR023983">
    <property type="entry name" value="DNA_S_mod_dnd_assoc_4"/>
</dbReference>
<gene>
    <name evidence="1" type="ORF">RYX45_05780</name>
</gene>
<evidence type="ECO:0000313" key="2">
    <source>
        <dbReference type="Proteomes" id="UP001285636"/>
    </source>
</evidence>
<evidence type="ECO:0000313" key="1">
    <source>
        <dbReference type="EMBL" id="MDV2884679.1"/>
    </source>
</evidence>
<sequence length="151" mass="17547">MNVRRIRRPKDQEEKYKELVNMEEFGIFLTYKDIFMTAGTLGFMEKKRKAFTGSAEGIPWNVFSLSTDEAIINSIALAETNDITILSEEQFDMKLTIFEEYAAGGLELLYNRLMENPKQALNTYFNMIVKMEKEEDEKTRNLKGIADMLSF</sequence>
<proteinExistence type="predicted"/>
<dbReference type="AlphaFoldDB" id="A0AAJ2KU21"/>
<dbReference type="RefSeq" id="WP_323466136.1">
    <property type="nucleotide sequence ID" value="NZ_CP144224.1"/>
</dbReference>
<organism evidence="1 2">
    <name type="scientific">Alkalihalophilus pseudofirmus</name>
    <name type="common">Bacillus pseudofirmus</name>
    <dbReference type="NCBI Taxonomy" id="79885"/>
    <lineage>
        <taxon>Bacteria</taxon>
        <taxon>Bacillati</taxon>
        <taxon>Bacillota</taxon>
        <taxon>Bacilli</taxon>
        <taxon>Bacillales</taxon>
        <taxon>Bacillaceae</taxon>
        <taxon>Alkalihalophilus</taxon>
    </lineage>
</organism>
<reference evidence="1" key="1">
    <citation type="submission" date="2023-10" db="EMBL/GenBank/DDBJ databases">
        <title>Screening of Alkalihalophilus pseudofirmusBZ-TG-HK211 and Its Alleviation of Salt Stress on Rapeseed Growth.</title>
        <authorList>
            <person name="Zhao B."/>
            <person name="Guo T."/>
        </authorList>
    </citation>
    <scope>NUCLEOTIDE SEQUENCE</scope>
    <source>
        <strain evidence="1">BZ-TG-HK211</strain>
    </source>
</reference>
<comment type="caution">
    <text evidence="1">The sequence shown here is derived from an EMBL/GenBank/DDBJ whole genome shotgun (WGS) entry which is preliminary data.</text>
</comment>
<dbReference type="EMBL" id="JAWJAY010000001">
    <property type="protein sequence ID" value="MDV2884679.1"/>
    <property type="molecule type" value="Genomic_DNA"/>
</dbReference>
<dbReference type="Proteomes" id="UP001285636">
    <property type="component" value="Unassembled WGS sequence"/>
</dbReference>
<dbReference type="NCBIfam" id="TIGR04062">
    <property type="entry name" value="dnd_assoc_4"/>
    <property type="match status" value="1"/>
</dbReference>
<name>A0AAJ2KU21_ALKPS</name>
<accession>A0AAJ2KU21</accession>